<comment type="caution">
    <text evidence="3">Lacks conserved residue(s) required for the propagation of feature annotation.</text>
</comment>
<dbReference type="Gene3D" id="3.40.50.200">
    <property type="entry name" value="Peptidase S8/S53 domain"/>
    <property type="match status" value="1"/>
</dbReference>
<comment type="similarity">
    <text evidence="1 3">Belongs to the peptidase S8 family.</text>
</comment>
<keyword evidence="7" id="KW-1185">Reference proteome</keyword>
<evidence type="ECO:0000313" key="7">
    <source>
        <dbReference type="Proteomes" id="UP000327439"/>
    </source>
</evidence>
<dbReference type="SUPFAM" id="SSF52743">
    <property type="entry name" value="Subtilisin-like"/>
    <property type="match status" value="1"/>
</dbReference>
<dbReference type="AlphaFoldDB" id="A0A5J5S853"/>
<evidence type="ECO:0000259" key="5">
    <source>
        <dbReference type="Pfam" id="PF17766"/>
    </source>
</evidence>
<gene>
    <name evidence="6" type="ORF">ES319_D03G196000v1</name>
</gene>
<evidence type="ECO:0000259" key="4">
    <source>
        <dbReference type="Pfam" id="PF00082"/>
    </source>
</evidence>
<evidence type="ECO:0000256" key="1">
    <source>
        <dbReference type="ARBA" id="ARBA00011073"/>
    </source>
</evidence>
<name>A0A5J5S853_GOSBA</name>
<dbReference type="GO" id="GO:0006508">
    <property type="term" value="P:proteolysis"/>
    <property type="evidence" value="ECO:0007669"/>
    <property type="project" value="InterPro"/>
</dbReference>
<feature type="domain" description="Peptidase S8/S53" evidence="4">
    <location>
        <begin position="1"/>
        <end position="40"/>
    </location>
</feature>
<dbReference type="InterPro" id="IPR041469">
    <property type="entry name" value="Subtilisin-like_FN3"/>
</dbReference>
<evidence type="ECO:0008006" key="8">
    <source>
        <dbReference type="Google" id="ProtNLM"/>
    </source>
</evidence>
<feature type="domain" description="Subtilisin-like protease fibronectin type-III" evidence="5">
    <location>
        <begin position="116"/>
        <end position="208"/>
    </location>
</feature>
<sequence>MATPHIAGIAALIKQRHPKWGPDAITSAMMTTADRTGHSGAPILAESSNELIQATPFDFGAGSINVSQAMKPGLIFNVTFKHYVQFLCAVPGIDVKSVKKAVGVACPTKNKFKCSDLNLASVTISNLVGKRKVIRYVKNVSHKEKYTVHIKEPLGVNVTVVPDSFRIKRRGSRRLRLVFEAIEATNAYTFGEMVLKGKKHIVRVPLAVYVGSASSS</sequence>
<keyword evidence="2" id="KW-0732">Signal</keyword>
<dbReference type="InterPro" id="IPR036852">
    <property type="entry name" value="Peptidase_S8/S53_dom_sf"/>
</dbReference>
<dbReference type="InterPro" id="IPR000209">
    <property type="entry name" value="Peptidase_S8/S53_dom"/>
</dbReference>
<evidence type="ECO:0000313" key="6">
    <source>
        <dbReference type="EMBL" id="KAB2039178.1"/>
    </source>
</evidence>
<dbReference type="Proteomes" id="UP000327439">
    <property type="component" value="Chromosome D03"/>
</dbReference>
<dbReference type="PROSITE" id="PS51892">
    <property type="entry name" value="SUBTILASE"/>
    <property type="match status" value="1"/>
</dbReference>
<dbReference type="EMBL" id="CM018217">
    <property type="protein sequence ID" value="KAB2039178.1"/>
    <property type="molecule type" value="Genomic_DNA"/>
</dbReference>
<evidence type="ECO:0000256" key="2">
    <source>
        <dbReference type="ARBA" id="ARBA00022729"/>
    </source>
</evidence>
<dbReference type="GO" id="GO:0004252">
    <property type="term" value="F:serine-type endopeptidase activity"/>
    <property type="evidence" value="ECO:0007669"/>
    <property type="project" value="InterPro"/>
</dbReference>
<dbReference type="Gene3D" id="2.60.40.2310">
    <property type="match status" value="1"/>
</dbReference>
<dbReference type="InterPro" id="IPR045051">
    <property type="entry name" value="SBT"/>
</dbReference>
<evidence type="ECO:0000256" key="3">
    <source>
        <dbReference type="PROSITE-ProRule" id="PRU01240"/>
    </source>
</evidence>
<reference evidence="7" key="1">
    <citation type="journal article" date="2020" name="Nat. Genet.">
        <title>Genomic diversifications of five Gossypium allopolyploid species and their impact on cotton improvement.</title>
        <authorList>
            <person name="Chen Z.J."/>
            <person name="Sreedasyam A."/>
            <person name="Ando A."/>
            <person name="Song Q."/>
            <person name="De Santiago L.M."/>
            <person name="Hulse-Kemp A.M."/>
            <person name="Ding M."/>
            <person name="Ye W."/>
            <person name="Kirkbride R.C."/>
            <person name="Jenkins J."/>
            <person name="Plott C."/>
            <person name="Lovell J."/>
            <person name="Lin Y.M."/>
            <person name="Vaughn R."/>
            <person name="Liu B."/>
            <person name="Simpson S."/>
            <person name="Scheffler B.E."/>
            <person name="Wen L."/>
            <person name="Saski C.A."/>
            <person name="Grover C.E."/>
            <person name="Hu G."/>
            <person name="Conover J.L."/>
            <person name="Carlson J.W."/>
            <person name="Shu S."/>
            <person name="Boston L.B."/>
            <person name="Williams M."/>
            <person name="Peterson D.G."/>
            <person name="McGee K."/>
            <person name="Jones D.C."/>
            <person name="Wendel J.F."/>
            <person name="Stelly D.M."/>
            <person name="Grimwood J."/>
            <person name="Schmutz J."/>
        </authorList>
    </citation>
    <scope>NUCLEOTIDE SEQUENCE [LARGE SCALE GENOMIC DNA]</scope>
    <source>
        <strain evidence="7">cv. 3-79</strain>
    </source>
</reference>
<dbReference type="Pfam" id="PF00082">
    <property type="entry name" value="Peptidase_S8"/>
    <property type="match status" value="1"/>
</dbReference>
<protein>
    <recommendedName>
        <fullName evidence="8">Subtilisin-like protease fibronectin type-III domain-containing protein</fullName>
    </recommendedName>
</protein>
<organism evidence="6 7">
    <name type="scientific">Gossypium barbadense</name>
    <name type="common">Sea Island cotton</name>
    <name type="synonym">Hibiscus barbadensis</name>
    <dbReference type="NCBI Taxonomy" id="3634"/>
    <lineage>
        <taxon>Eukaryota</taxon>
        <taxon>Viridiplantae</taxon>
        <taxon>Streptophyta</taxon>
        <taxon>Embryophyta</taxon>
        <taxon>Tracheophyta</taxon>
        <taxon>Spermatophyta</taxon>
        <taxon>Magnoliopsida</taxon>
        <taxon>eudicotyledons</taxon>
        <taxon>Gunneridae</taxon>
        <taxon>Pentapetalae</taxon>
        <taxon>rosids</taxon>
        <taxon>malvids</taxon>
        <taxon>Malvales</taxon>
        <taxon>Malvaceae</taxon>
        <taxon>Malvoideae</taxon>
        <taxon>Gossypium</taxon>
    </lineage>
</organism>
<proteinExistence type="inferred from homology"/>
<dbReference type="Pfam" id="PF17766">
    <property type="entry name" value="fn3_6"/>
    <property type="match status" value="1"/>
</dbReference>
<dbReference type="OrthoDB" id="640735at2759"/>
<accession>A0A5J5S853</accession>
<dbReference type="PANTHER" id="PTHR10795">
    <property type="entry name" value="PROPROTEIN CONVERTASE SUBTILISIN/KEXIN"/>
    <property type="match status" value="1"/>
</dbReference>